<gene>
    <name evidence="1" type="ORF">M501DRAFT_18628</name>
</gene>
<protein>
    <submittedName>
        <fullName evidence="1">Uncharacterized protein</fullName>
    </submittedName>
</protein>
<dbReference type="Proteomes" id="UP000799429">
    <property type="component" value="Unassembled WGS sequence"/>
</dbReference>
<keyword evidence="2" id="KW-1185">Reference proteome</keyword>
<comment type="caution">
    <text evidence="1">The sequence shown here is derived from an EMBL/GenBank/DDBJ whole genome shotgun (WGS) entry which is preliminary data.</text>
</comment>
<proteinExistence type="predicted"/>
<evidence type="ECO:0000313" key="2">
    <source>
        <dbReference type="Proteomes" id="UP000799429"/>
    </source>
</evidence>
<dbReference type="AlphaFoldDB" id="A0A9P4SHF9"/>
<reference evidence="1" key="1">
    <citation type="journal article" date="2020" name="Stud. Mycol.">
        <title>101 Dothideomycetes genomes: a test case for predicting lifestyles and emergence of pathogens.</title>
        <authorList>
            <person name="Haridas S."/>
            <person name="Albert R."/>
            <person name="Binder M."/>
            <person name="Bloem J."/>
            <person name="Labutti K."/>
            <person name="Salamov A."/>
            <person name="Andreopoulos B."/>
            <person name="Baker S."/>
            <person name="Barry K."/>
            <person name="Bills G."/>
            <person name="Bluhm B."/>
            <person name="Cannon C."/>
            <person name="Castanera R."/>
            <person name="Culley D."/>
            <person name="Daum C."/>
            <person name="Ezra D."/>
            <person name="Gonzalez J."/>
            <person name="Henrissat B."/>
            <person name="Kuo A."/>
            <person name="Liang C."/>
            <person name="Lipzen A."/>
            <person name="Lutzoni F."/>
            <person name="Magnuson J."/>
            <person name="Mondo S."/>
            <person name="Nolan M."/>
            <person name="Ohm R."/>
            <person name="Pangilinan J."/>
            <person name="Park H.-J."/>
            <person name="Ramirez L."/>
            <person name="Alfaro M."/>
            <person name="Sun H."/>
            <person name="Tritt A."/>
            <person name="Yoshinaga Y."/>
            <person name="Zwiers L.-H."/>
            <person name="Turgeon B."/>
            <person name="Goodwin S."/>
            <person name="Spatafora J."/>
            <person name="Crous P."/>
            <person name="Grigoriev I."/>
        </authorList>
    </citation>
    <scope>NUCLEOTIDE SEQUENCE</scope>
    <source>
        <strain evidence="1">CBS 101060</strain>
    </source>
</reference>
<organism evidence="1 2">
    <name type="scientific">Patellaria atrata CBS 101060</name>
    <dbReference type="NCBI Taxonomy" id="1346257"/>
    <lineage>
        <taxon>Eukaryota</taxon>
        <taxon>Fungi</taxon>
        <taxon>Dikarya</taxon>
        <taxon>Ascomycota</taxon>
        <taxon>Pezizomycotina</taxon>
        <taxon>Dothideomycetes</taxon>
        <taxon>Dothideomycetes incertae sedis</taxon>
        <taxon>Patellariales</taxon>
        <taxon>Patellariaceae</taxon>
        <taxon>Patellaria</taxon>
    </lineage>
</organism>
<sequence length="160" mass="18136">MEPGETDRGGTLDGMDGQLRRNFSSTSLLFFSYKYVLSEWTIQVARQEHVSASPLIVFCWFFERVTILYCKSRVKFASANPWRQAHGQKRRVVECTMQMMVSSCLEFLYAIGDRSTVNQKLSLDPKCGASSPFAIDGFGIILLEFLLCTLVEFLADPLLL</sequence>
<dbReference type="EMBL" id="MU006089">
    <property type="protein sequence ID" value="KAF2842723.1"/>
    <property type="molecule type" value="Genomic_DNA"/>
</dbReference>
<accession>A0A9P4SHF9</accession>
<evidence type="ECO:0000313" key="1">
    <source>
        <dbReference type="EMBL" id="KAF2842723.1"/>
    </source>
</evidence>
<name>A0A9P4SHF9_9PEZI</name>